<dbReference type="OrthoDB" id="3972963at2759"/>
<evidence type="ECO:0000313" key="2">
    <source>
        <dbReference type="Proteomes" id="UP000006790"/>
    </source>
</evidence>
<dbReference type="KEGG" id="erc:Ecym_2680"/>
<dbReference type="FunCoup" id="G8JNW5">
    <property type="interactions" value="8"/>
</dbReference>
<dbReference type="InParanoid" id="G8JNW5"/>
<dbReference type="HOGENOM" id="CLU_159429_1_0_1"/>
<reference evidence="2" key="1">
    <citation type="journal article" date="2012" name="G3 (Bethesda)">
        <title>Pichia sorbitophila, an interspecies yeast hybrid reveals early steps of genome resolution following polyploidization.</title>
        <authorList>
            <person name="Leh Louis V."/>
            <person name="Despons L."/>
            <person name="Friedrich A."/>
            <person name="Martin T."/>
            <person name="Durrens P."/>
            <person name="Casaregola S."/>
            <person name="Neuveglise C."/>
            <person name="Fairhead C."/>
            <person name="Marck C."/>
            <person name="Cruz J.A."/>
            <person name="Straub M.L."/>
            <person name="Kugler V."/>
            <person name="Sacerdot C."/>
            <person name="Uzunov Z."/>
            <person name="Thierry A."/>
            <person name="Weiss S."/>
            <person name="Bleykasten C."/>
            <person name="De Montigny J."/>
            <person name="Jacques N."/>
            <person name="Jung P."/>
            <person name="Lemaire M."/>
            <person name="Mallet S."/>
            <person name="Morel G."/>
            <person name="Richard G.F."/>
            <person name="Sarkar A."/>
            <person name="Savel G."/>
            <person name="Schacherer J."/>
            <person name="Seret M.L."/>
            <person name="Talla E."/>
            <person name="Samson G."/>
            <person name="Jubin C."/>
            <person name="Poulain J."/>
            <person name="Vacherie B."/>
            <person name="Barbe V."/>
            <person name="Pelletier E."/>
            <person name="Sherman D.J."/>
            <person name="Westhof E."/>
            <person name="Weissenbach J."/>
            <person name="Baret P.V."/>
            <person name="Wincker P."/>
            <person name="Gaillardin C."/>
            <person name="Dujon B."/>
            <person name="Souciet J.L."/>
        </authorList>
    </citation>
    <scope>NUCLEOTIDE SEQUENCE [LARGE SCALE GENOMIC DNA]</scope>
    <source>
        <strain evidence="2">CBS 270.75 / DBVPG 7215 / KCTC 17166 / NRRL Y-17582</strain>
    </source>
</reference>
<dbReference type="OMA" id="GRFGHES"/>
<proteinExistence type="predicted"/>
<keyword evidence="2" id="KW-1185">Reference proteome</keyword>
<gene>
    <name evidence="1" type="ordered locus">Ecym_2680</name>
</gene>
<dbReference type="EMBL" id="CP002498">
    <property type="protein sequence ID" value="AET38390.1"/>
    <property type="molecule type" value="Genomic_DNA"/>
</dbReference>
<accession>G8JNW5</accession>
<dbReference type="eggNOG" id="ENOG502S76G">
    <property type="taxonomic scope" value="Eukaryota"/>
</dbReference>
<organism evidence="1 2">
    <name type="scientific">Eremothecium cymbalariae (strain CBS 270.75 / DBVPG 7215 / KCTC 17166 / NRRL Y-17582)</name>
    <name type="common">Yeast</name>
    <dbReference type="NCBI Taxonomy" id="931890"/>
    <lineage>
        <taxon>Eukaryota</taxon>
        <taxon>Fungi</taxon>
        <taxon>Dikarya</taxon>
        <taxon>Ascomycota</taxon>
        <taxon>Saccharomycotina</taxon>
        <taxon>Saccharomycetes</taxon>
        <taxon>Saccharomycetales</taxon>
        <taxon>Saccharomycetaceae</taxon>
        <taxon>Eremothecium</taxon>
    </lineage>
</organism>
<protein>
    <submittedName>
        <fullName evidence="1">Uncharacterized protein</fullName>
    </submittedName>
</protein>
<dbReference type="AlphaFoldDB" id="G8JNW5"/>
<name>G8JNW5_ERECY</name>
<evidence type="ECO:0000313" key="1">
    <source>
        <dbReference type="EMBL" id="AET38390.1"/>
    </source>
</evidence>
<dbReference type="Proteomes" id="UP000006790">
    <property type="component" value="Chromosome 2"/>
</dbReference>
<dbReference type="RefSeq" id="XP_003645207.1">
    <property type="nucleotide sequence ID" value="XM_003645159.1"/>
</dbReference>
<dbReference type="GeneID" id="11468434"/>
<sequence>MLRSSLQVSSIRRHRHVGSSFKKWHDLTVPERQQFVNDFVENYKKQYPGSKTNVSLKGLALDMKGFGDAPAVFGIFYNDIWMLRKQKYEMLYTNIDNSYLRNNIKEHGRFSHESFHDLLVEEHEKN</sequence>